<evidence type="ECO:0000256" key="1">
    <source>
        <dbReference type="SAM" id="MobiDB-lite"/>
    </source>
</evidence>
<name>A0A9P6TUV6_9FUNG</name>
<protein>
    <submittedName>
        <fullName evidence="2">Uncharacterized protein</fullName>
    </submittedName>
</protein>
<organism evidence="2 3">
    <name type="scientific">Mortierella polycephala</name>
    <dbReference type="NCBI Taxonomy" id="41804"/>
    <lineage>
        <taxon>Eukaryota</taxon>
        <taxon>Fungi</taxon>
        <taxon>Fungi incertae sedis</taxon>
        <taxon>Mucoromycota</taxon>
        <taxon>Mortierellomycotina</taxon>
        <taxon>Mortierellomycetes</taxon>
        <taxon>Mortierellales</taxon>
        <taxon>Mortierellaceae</taxon>
        <taxon>Mortierella</taxon>
    </lineage>
</organism>
<accession>A0A9P6TUV6</accession>
<keyword evidence="3" id="KW-1185">Reference proteome</keyword>
<feature type="non-terminal residue" evidence="2">
    <location>
        <position position="175"/>
    </location>
</feature>
<proteinExistence type="predicted"/>
<evidence type="ECO:0000313" key="3">
    <source>
        <dbReference type="Proteomes" id="UP000726737"/>
    </source>
</evidence>
<gene>
    <name evidence="2" type="ORF">BG011_001896</name>
</gene>
<dbReference type="Proteomes" id="UP000726737">
    <property type="component" value="Unassembled WGS sequence"/>
</dbReference>
<dbReference type="EMBL" id="JAAAJA010001548">
    <property type="protein sequence ID" value="KAG0247183.1"/>
    <property type="molecule type" value="Genomic_DNA"/>
</dbReference>
<comment type="caution">
    <text evidence="2">The sequence shown here is derived from an EMBL/GenBank/DDBJ whole genome shotgun (WGS) entry which is preliminary data.</text>
</comment>
<feature type="region of interest" description="Disordered" evidence="1">
    <location>
        <begin position="1"/>
        <end position="40"/>
    </location>
</feature>
<feature type="compositionally biased region" description="Basic and acidic residues" evidence="1">
    <location>
        <begin position="23"/>
        <end position="33"/>
    </location>
</feature>
<reference evidence="2" key="1">
    <citation type="journal article" date="2020" name="Fungal Divers.">
        <title>Resolving the Mortierellaceae phylogeny through synthesis of multi-gene phylogenetics and phylogenomics.</title>
        <authorList>
            <person name="Vandepol N."/>
            <person name="Liber J."/>
            <person name="Desiro A."/>
            <person name="Na H."/>
            <person name="Kennedy M."/>
            <person name="Barry K."/>
            <person name="Grigoriev I.V."/>
            <person name="Miller A.N."/>
            <person name="O'Donnell K."/>
            <person name="Stajich J.E."/>
            <person name="Bonito G."/>
        </authorList>
    </citation>
    <scope>NUCLEOTIDE SEQUENCE</scope>
    <source>
        <strain evidence="2">KOD948</strain>
    </source>
</reference>
<dbReference type="OrthoDB" id="2444760at2759"/>
<dbReference type="AlphaFoldDB" id="A0A9P6TUV6"/>
<sequence length="175" mass="20047">MSTDTSNDHDKAASSVTETGGESEPKYDQEHPHASQSAGSWKEALTRLDSVDSCVLTYMRNCIRLPDVDYEGFLYHADMTQKENCTLQRCQSIWHVGITQLAKSTHSGLQRQGRILLHKWSRKEYVVMERSFNLYLERKRGLDGGSLKALKASDTYWNERTCHDYGQAAEELRQQ</sequence>
<feature type="compositionally biased region" description="Basic and acidic residues" evidence="1">
    <location>
        <begin position="1"/>
        <end position="12"/>
    </location>
</feature>
<evidence type="ECO:0000313" key="2">
    <source>
        <dbReference type="EMBL" id="KAG0247183.1"/>
    </source>
</evidence>